<dbReference type="InterPro" id="IPR002734">
    <property type="entry name" value="RibDG_C"/>
</dbReference>
<feature type="domain" description="Bacterial bifunctional deaminase-reductase C-terminal" evidence="1">
    <location>
        <begin position="3"/>
        <end position="174"/>
    </location>
</feature>
<dbReference type="SUPFAM" id="SSF53597">
    <property type="entry name" value="Dihydrofolate reductase-like"/>
    <property type="match status" value="1"/>
</dbReference>
<dbReference type="InterPro" id="IPR024072">
    <property type="entry name" value="DHFR-like_dom_sf"/>
</dbReference>
<dbReference type="GO" id="GO:0008703">
    <property type="term" value="F:5-amino-6-(5-phosphoribosylamino)uracil reductase activity"/>
    <property type="evidence" value="ECO:0007669"/>
    <property type="project" value="InterPro"/>
</dbReference>
<dbReference type="Pfam" id="PF01872">
    <property type="entry name" value="RibD_C"/>
    <property type="match status" value="1"/>
</dbReference>
<gene>
    <name evidence="2" type="ORF">SAMN05444277_101141</name>
</gene>
<organism evidence="2 3">
    <name type="scientific">Parafilimonas terrae</name>
    <dbReference type="NCBI Taxonomy" id="1465490"/>
    <lineage>
        <taxon>Bacteria</taxon>
        <taxon>Pseudomonadati</taxon>
        <taxon>Bacteroidota</taxon>
        <taxon>Chitinophagia</taxon>
        <taxon>Chitinophagales</taxon>
        <taxon>Chitinophagaceae</taxon>
        <taxon>Parafilimonas</taxon>
    </lineage>
</organism>
<reference evidence="2 3" key="1">
    <citation type="submission" date="2016-10" db="EMBL/GenBank/DDBJ databases">
        <authorList>
            <person name="de Groot N.N."/>
        </authorList>
    </citation>
    <scope>NUCLEOTIDE SEQUENCE [LARGE SCALE GENOMIC DNA]</scope>
    <source>
        <strain evidence="2 3">DSM 28286</strain>
    </source>
</reference>
<dbReference type="OrthoDB" id="195113at2"/>
<dbReference type="AlphaFoldDB" id="A0A1I5R9L7"/>
<evidence type="ECO:0000313" key="3">
    <source>
        <dbReference type="Proteomes" id="UP000199031"/>
    </source>
</evidence>
<proteinExistence type="predicted"/>
<evidence type="ECO:0000259" key="1">
    <source>
        <dbReference type="Pfam" id="PF01872"/>
    </source>
</evidence>
<protein>
    <submittedName>
        <fullName evidence="2">Dihydrofolate reductase</fullName>
    </submittedName>
</protein>
<dbReference type="Gene3D" id="3.40.430.10">
    <property type="entry name" value="Dihydrofolate Reductase, subunit A"/>
    <property type="match status" value="1"/>
</dbReference>
<dbReference type="STRING" id="1465490.SAMN05444277_101141"/>
<dbReference type="RefSeq" id="WP_090653493.1">
    <property type="nucleotide sequence ID" value="NZ_FOXQ01000001.1"/>
</dbReference>
<sequence>MRTVRFGINISLDGYCDHTSFNPDEAVLNYFTSMMNDVDLLFFGRNMHQLMFPYWRDVARDQSGSAAENLFAERISAIDSVVVSRSLESVEGNARIVRNDPAGELLKLKQQAGKTILLDSVSLLPEMISAGLIDEFNLVIHPGIVGSGRPLLPAGSLHEKLNLKLVETINFKSGCMALHYVKG</sequence>
<name>A0A1I5R9L7_9BACT</name>
<accession>A0A1I5R9L7</accession>
<dbReference type="Proteomes" id="UP000199031">
    <property type="component" value="Unassembled WGS sequence"/>
</dbReference>
<evidence type="ECO:0000313" key="2">
    <source>
        <dbReference type="EMBL" id="SFP55090.1"/>
    </source>
</evidence>
<dbReference type="GO" id="GO:0009231">
    <property type="term" value="P:riboflavin biosynthetic process"/>
    <property type="evidence" value="ECO:0007669"/>
    <property type="project" value="InterPro"/>
</dbReference>
<dbReference type="EMBL" id="FOXQ01000001">
    <property type="protein sequence ID" value="SFP55090.1"/>
    <property type="molecule type" value="Genomic_DNA"/>
</dbReference>
<keyword evidence="3" id="KW-1185">Reference proteome</keyword>